<name>A0A914QZA4_9BILA</name>
<organism evidence="1 2">
    <name type="scientific">Panagrolaimus davidi</name>
    <dbReference type="NCBI Taxonomy" id="227884"/>
    <lineage>
        <taxon>Eukaryota</taxon>
        <taxon>Metazoa</taxon>
        <taxon>Ecdysozoa</taxon>
        <taxon>Nematoda</taxon>
        <taxon>Chromadorea</taxon>
        <taxon>Rhabditida</taxon>
        <taxon>Tylenchina</taxon>
        <taxon>Panagrolaimomorpha</taxon>
        <taxon>Panagrolaimoidea</taxon>
        <taxon>Panagrolaimidae</taxon>
        <taxon>Panagrolaimus</taxon>
    </lineage>
</organism>
<proteinExistence type="predicted"/>
<keyword evidence="1" id="KW-1185">Reference proteome</keyword>
<accession>A0A914QZA4</accession>
<dbReference type="WBParaSite" id="PDA_v2.g7416.t1">
    <property type="protein sequence ID" value="PDA_v2.g7416.t1"/>
    <property type="gene ID" value="PDA_v2.g7416"/>
</dbReference>
<reference evidence="2" key="1">
    <citation type="submission" date="2022-11" db="UniProtKB">
        <authorList>
            <consortium name="WormBaseParasite"/>
        </authorList>
    </citation>
    <scope>IDENTIFICATION</scope>
</reference>
<evidence type="ECO:0000313" key="2">
    <source>
        <dbReference type="WBParaSite" id="PDA_v2.g7416.t1"/>
    </source>
</evidence>
<dbReference type="Proteomes" id="UP000887578">
    <property type="component" value="Unplaced"/>
</dbReference>
<evidence type="ECO:0000313" key="1">
    <source>
        <dbReference type="Proteomes" id="UP000887578"/>
    </source>
</evidence>
<protein>
    <submittedName>
        <fullName evidence="2">Uncharacterized protein</fullName>
    </submittedName>
</protein>
<sequence length="196" mass="22916">MFKNQASHVAAYSFHKDRNFFKNYIISNYLSVTPINGFYRNIASQILEKVELNLKYLYLSEQDLTFEELKIFNSEKLHTAGFHNVIITNFKETTFAKIAETFPNVPQLFLKGYSISTNTMKELTLINNVKKIKNYVVFEDIEEYFDPKFFINFLKVTCIPKAIFKFGFSAAFPPNLKDTFMESLKDNNDGYEIVLK</sequence>
<dbReference type="AlphaFoldDB" id="A0A914QZA4"/>